<dbReference type="EMBL" id="QLMJ01000028">
    <property type="protein sequence ID" value="RAK26260.1"/>
    <property type="molecule type" value="Genomic_DNA"/>
</dbReference>
<accession>A0A327YXE3</accession>
<dbReference type="AlphaFoldDB" id="A0A327YXE3"/>
<dbReference type="InterPro" id="IPR053852">
    <property type="entry name" value="DUF6910"/>
</dbReference>
<dbReference type="OrthoDB" id="5175929at2"/>
<evidence type="ECO:0000313" key="1">
    <source>
        <dbReference type="EMBL" id="RAK26260.1"/>
    </source>
</evidence>
<gene>
    <name evidence="1" type="ORF">B0I29_128110</name>
</gene>
<dbReference type="Pfam" id="PF21851">
    <property type="entry name" value="DUF6910"/>
    <property type="match status" value="1"/>
</dbReference>
<organism evidence="1 2">
    <name type="scientific">Actinoplanes lutulentus</name>
    <dbReference type="NCBI Taxonomy" id="1287878"/>
    <lineage>
        <taxon>Bacteria</taxon>
        <taxon>Bacillati</taxon>
        <taxon>Actinomycetota</taxon>
        <taxon>Actinomycetes</taxon>
        <taxon>Micromonosporales</taxon>
        <taxon>Micromonosporaceae</taxon>
        <taxon>Actinoplanes</taxon>
    </lineage>
</organism>
<evidence type="ECO:0000313" key="2">
    <source>
        <dbReference type="Proteomes" id="UP000249341"/>
    </source>
</evidence>
<proteinExistence type="predicted"/>
<comment type="caution">
    <text evidence="1">The sequence shown here is derived from an EMBL/GenBank/DDBJ whole genome shotgun (WGS) entry which is preliminary data.</text>
</comment>
<sequence length="305" mass="31340">MRVFVDDAAPLRFDDGSPVRAASAIAPFGDGWLVVQDDATHAAWWRPGSVTAVRVIDPVDGLDAFSEAAGTKHLKPDFESACPVTVNGEPAVLLLGSGSTTARMRSSLVTATGFTTADLTPVYQKVAATLDIPRSQLNLEGAGRTGDVLHWFQRGNAAAGVPSARADVDLPSLLAAATGTAAAAQVEVTGTRRYDLGTVGGVSLAITDAVPLTGGRILVSAAAEDTPNAVDDGPVVASALALLDNKNDSDSVLSIAEIPPGPDGPWKVEGLAIATETPGALTLRAVVDADNPIIPSTHLTLRVQW</sequence>
<dbReference type="RefSeq" id="WP_111654750.1">
    <property type="nucleotide sequence ID" value="NZ_JACHWI010000014.1"/>
</dbReference>
<name>A0A327YXE3_9ACTN</name>
<dbReference type="Proteomes" id="UP000249341">
    <property type="component" value="Unassembled WGS sequence"/>
</dbReference>
<protein>
    <submittedName>
        <fullName evidence="1">Uncharacterized protein</fullName>
    </submittedName>
</protein>
<reference evidence="1 2" key="1">
    <citation type="submission" date="2018-06" db="EMBL/GenBank/DDBJ databases">
        <title>Genomic Encyclopedia of Type Strains, Phase III (KMG-III): the genomes of soil and plant-associated and newly described type strains.</title>
        <authorList>
            <person name="Whitman W."/>
        </authorList>
    </citation>
    <scope>NUCLEOTIDE SEQUENCE [LARGE SCALE GENOMIC DNA]</scope>
    <source>
        <strain evidence="1 2">CGMCC 4.7090</strain>
    </source>
</reference>
<keyword evidence="2" id="KW-1185">Reference proteome</keyword>